<gene>
    <name evidence="3" type="ORF">CU103_23900</name>
</gene>
<feature type="transmembrane region" description="Helical" evidence="1">
    <location>
        <begin position="32"/>
        <end position="49"/>
    </location>
</feature>
<keyword evidence="1" id="KW-0472">Membrane</keyword>
<protein>
    <submittedName>
        <fullName evidence="3">Adenylate cyclase</fullName>
    </submittedName>
</protein>
<feature type="transmembrane region" description="Helical" evidence="1">
    <location>
        <begin position="69"/>
        <end position="94"/>
    </location>
</feature>
<dbReference type="PANTHER" id="PTHR43081:SF1">
    <property type="entry name" value="ADENYLATE CYCLASE, TERMINAL-DIFFERENTIATION SPECIFIC"/>
    <property type="match status" value="1"/>
</dbReference>
<dbReference type="AlphaFoldDB" id="A0A2P7B3J6"/>
<keyword evidence="4" id="KW-1185">Reference proteome</keyword>
<dbReference type="InterPro" id="IPR029787">
    <property type="entry name" value="Nucleotide_cyclase"/>
</dbReference>
<proteinExistence type="predicted"/>
<dbReference type="OrthoDB" id="9768499at2"/>
<keyword evidence="1" id="KW-1133">Transmembrane helix</keyword>
<dbReference type="Proteomes" id="UP000241764">
    <property type="component" value="Unassembled WGS sequence"/>
</dbReference>
<dbReference type="SUPFAM" id="SSF55073">
    <property type="entry name" value="Nucleotide cyclase"/>
    <property type="match status" value="1"/>
</dbReference>
<dbReference type="CDD" id="cd07302">
    <property type="entry name" value="CHD"/>
    <property type="match status" value="1"/>
</dbReference>
<dbReference type="GO" id="GO:0035556">
    <property type="term" value="P:intracellular signal transduction"/>
    <property type="evidence" value="ECO:0007669"/>
    <property type="project" value="InterPro"/>
</dbReference>
<dbReference type="InterPro" id="IPR050697">
    <property type="entry name" value="Adenylyl/Guanylyl_Cyclase_3/4"/>
</dbReference>
<organism evidence="3 4">
    <name type="scientific">Phyllobacterium sophorae</name>
    <dbReference type="NCBI Taxonomy" id="1520277"/>
    <lineage>
        <taxon>Bacteria</taxon>
        <taxon>Pseudomonadati</taxon>
        <taxon>Pseudomonadota</taxon>
        <taxon>Alphaproteobacteria</taxon>
        <taxon>Hyphomicrobiales</taxon>
        <taxon>Phyllobacteriaceae</taxon>
        <taxon>Phyllobacterium</taxon>
    </lineage>
</organism>
<dbReference type="PANTHER" id="PTHR43081">
    <property type="entry name" value="ADENYLATE CYCLASE, TERMINAL-DIFFERENTIATION SPECIFIC-RELATED"/>
    <property type="match status" value="1"/>
</dbReference>
<feature type="transmembrane region" description="Helical" evidence="1">
    <location>
        <begin position="114"/>
        <end position="131"/>
    </location>
</feature>
<dbReference type="PROSITE" id="PS50125">
    <property type="entry name" value="GUANYLATE_CYCLASE_2"/>
    <property type="match status" value="1"/>
</dbReference>
<evidence type="ECO:0000313" key="4">
    <source>
        <dbReference type="Proteomes" id="UP000241764"/>
    </source>
</evidence>
<dbReference type="GO" id="GO:0004016">
    <property type="term" value="F:adenylate cyclase activity"/>
    <property type="evidence" value="ECO:0007669"/>
    <property type="project" value="UniProtKB-ARBA"/>
</dbReference>
<evidence type="ECO:0000259" key="2">
    <source>
        <dbReference type="PROSITE" id="PS50125"/>
    </source>
</evidence>
<dbReference type="Pfam" id="PF00211">
    <property type="entry name" value="Guanylate_cyc"/>
    <property type="match status" value="1"/>
</dbReference>
<keyword evidence="1" id="KW-0812">Transmembrane</keyword>
<feature type="domain" description="Guanylate cyclase" evidence="2">
    <location>
        <begin position="157"/>
        <end position="286"/>
    </location>
</feature>
<reference evidence="4" key="1">
    <citation type="submission" date="2017-11" db="EMBL/GenBank/DDBJ databases">
        <authorList>
            <person name="Kuznetsova I."/>
            <person name="Sazanova A."/>
            <person name="Chirak E."/>
            <person name="Safronova V."/>
            <person name="Willems A."/>
        </authorList>
    </citation>
    <scope>NUCLEOTIDE SEQUENCE [LARGE SCALE GENOMIC DNA]</scope>
    <source>
        <strain evidence="4">CCBAU 03422</strain>
    </source>
</reference>
<accession>A0A2P7B3J6</accession>
<comment type="caution">
    <text evidence="3">The sequence shown here is derived from an EMBL/GenBank/DDBJ whole genome shotgun (WGS) entry which is preliminary data.</text>
</comment>
<dbReference type="EMBL" id="PGGM01000014">
    <property type="protein sequence ID" value="PSH61020.1"/>
    <property type="molecule type" value="Genomic_DNA"/>
</dbReference>
<dbReference type="InterPro" id="IPR001054">
    <property type="entry name" value="A/G_cyclase"/>
</dbReference>
<evidence type="ECO:0000256" key="1">
    <source>
        <dbReference type="SAM" id="Phobius"/>
    </source>
</evidence>
<dbReference type="Gene3D" id="3.30.70.1230">
    <property type="entry name" value="Nucleotide cyclase"/>
    <property type="match status" value="1"/>
</dbReference>
<name>A0A2P7B3J6_9HYPH</name>
<evidence type="ECO:0000313" key="3">
    <source>
        <dbReference type="EMBL" id="PSH61020.1"/>
    </source>
</evidence>
<dbReference type="GO" id="GO:0009190">
    <property type="term" value="P:cyclic nucleotide biosynthetic process"/>
    <property type="evidence" value="ECO:0007669"/>
    <property type="project" value="InterPro"/>
</dbReference>
<dbReference type="RefSeq" id="WP_106666541.1">
    <property type="nucleotide sequence ID" value="NZ_PGGM01000014.1"/>
</dbReference>
<dbReference type="SMART" id="SM00044">
    <property type="entry name" value="CYCc"/>
    <property type="match status" value="1"/>
</dbReference>
<sequence>MRKYSFGFWIFAVCAIAASGVLYGILFYGRSSAIGAIFALFVCVPIIAFERGAIFPRLYAWISARSTPVYIVLTFLVYYALINIGFTVCGSLLWWLGFLQETTWAEATMLPENVVFYALGVSAILSFVTRIRELLGRGIFVSLLFGRYRRPIEEERIFLFIDLVGSTSFAEEFGDLRAQQFLSALFAAFAEPVRRRKGTIDDYVGDAAIITWPMRRGIRKGRCIHCVFDILDSIEANREKWLRDFGRIPQLRAALHGGSVITAEIGVDHHKITYFGDTVNTAARLESLCRTLESPVLISNELASRMKLSGDIKSENLGAHAVRGRGQSLGVIALTRDKQLSRGSVQPA</sequence>
<feature type="transmembrane region" description="Helical" evidence="1">
    <location>
        <begin position="7"/>
        <end position="26"/>
    </location>
</feature>